<protein>
    <submittedName>
        <fullName evidence="3">Sugar O-acyltransferase (Sialic acid O-acetyltransferase NeuD family)</fullName>
    </submittedName>
</protein>
<sequence length="212" mass="21946">MTPYGKLAIFGAGGHAREVAFIAERCGVPPEAMAFVVEASYLRETELNGIEVHAIESGHCDGWPFVAAVGDPILKERAARLCMSHGMLAATLCDPSVELHRTVALSEGCILFPGAILTVNLILGAHVHLNVASSLSHDCRIGDYSILSPGTRLAGRVHVGSHVFIGIGASVVNGNADEPMTIGDNAFVAAGACVTGPVADGARVMGVPARAR</sequence>
<gene>
    <name evidence="3" type="ORF">J2T07_002364</name>
</gene>
<dbReference type="CDD" id="cd03360">
    <property type="entry name" value="LbH_AT_putative"/>
    <property type="match status" value="1"/>
</dbReference>
<reference evidence="3 4" key="1">
    <citation type="submission" date="2023-07" db="EMBL/GenBank/DDBJ databases">
        <title>Sorghum-associated microbial communities from plants grown in Nebraska, USA.</title>
        <authorList>
            <person name="Schachtman D."/>
        </authorList>
    </citation>
    <scope>NUCLEOTIDE SEQUENCE [LARGE SCALE GENOMIC DNA]</scope>
    <source>
        <strain evidence="3 4">CC60</strain>
    </source>
</reference>
<dbReference type="SUPFAM" id="SSF51161">
    <property type="entry name" value="Trimeric LpxA-like enzymes"/>
    <property type="match status" value="1"/>
</dbReference>
<evidence type="ECO:0000313" key="4">
    <source>
        <dbReference type="Proteomes" id="UP001237737"/>
    </source>
</evidence>
<dbReference type="InterPro" id="IPR011004">
    <property type="entry name" value="Trimer_LpxA-like_sf"/>
</dbReference>
<dbReference type="InterPro" id="IPR050179">
    <property type="entry name" value="Trans_hexapeptide_repeat"/>
</dbReference>
<evidence type="ECO:0000313" key="3">
    <source>
        <dbReference type="EMBL" id="MDQ0010174.1"/>
    </source>
</evidence>
<dbReference type="InterPro" id="IPR041561">
    <property type="entry name" value="PglD_N"/>
</dbReference>
<accession>A0ABT9SYU4</accession>
<proteinExistence type="inferred from homology"/>
<dbReference type="Gene3D" id="2.160.10.10">
    <property type="entry name" value="Hexapeptide repeat proteins"/>
    <property type="match status" value="1"/>
</dbReference>
<name>A0ABT9SYU4_9GAMM</name>
<evidence type="ECO:0000256" key="1">
    <source>
        <dbReference type="ARBA" id="ARBA00007274"/>
    </source>
</evidence>
<comment type="caution">
    <text evidence="3">The sequence shown here is derived from an EMBL/GenBank/DDBJ whole genome shotgun (WGS) entry which is preliminary data.</text>
</comment>
<organism evidence="3 4">
    <name type="scientific">Luteibacter jiangsuensis</name>
    <dbReference type="NCBI Taxonomy" id="637577"/>
    <lineage>
        <taxon>Bacteria</taxon>
        <taxon>Pseudomonadati</taxon>
        <taxon>Pseudomonadota</taxon>
        <taxon>Gammaproteobacteria</taxon>
        <taxon>Lysobacterales</taxon>
        <taxon>Rhodanobacteraceae</taxon>
        <taxon>Luteibacter</taxon>
    </lineage>
</organism>
<evidence type="ECO:0000259" key="2">
    <source>
        <dbReference type="Pfam" id="PF17836"/>
    </source>
</evidence>
<keyword evidence="4" id="KW-1185">Reference proteome</keyword>
<dbReference type="Proteomes" id="UP001237737">
    <property type="component" value="Unassembled WGS sequence"/>
</dbReference>
<dbReference type="EMBL" id="JAUSSK010000003">
    <property type="protein sequence ID" value="MDQ0010174.1"/>
    <property type="molecule type" value="Genomic_DNA"/>
</dbReference>
<dbReference type="Pfam" id="PF17836">
    <property type="entry name" value="PglD_N"/>
    <property type="match status" value="1"/>
</dbReference>
<dbReference type="RefSeq" id="WP_430539349.1">
    <property type="nucleotide sequence ID" value="NZ_JAUSSK010000003.1"/>
</dbReference>
<dbReference type="PANTHER" id="PTHR43300:SF7">
    <property type="entry name" value="UDP-N-ACETYLBACILLOSAMINE N-ACETYLTRANSFERASE"/>
    <property type="match status" value="1"/>
</dbReference>
<dbReference type="Gene3D" id="3.40.50.20">
    <property type="match status" value="1"/>
</dbReference>
<dbReference type="PANTHER" id="PTHR43300">
    <property type="entry name" value="ACETYLTRANSFERASE"/>
    <property type="match status" value="1"/>
</dbReference>
<dbReference type="InterPro" id="IPR020019">
    <property type="entry name" value="AcTrfase_PglD-like"/>
</dbReference>
<comment type="similarity">
    <text evidence="1">Belongs to the transferase hexapeptide repeat family.</text>
</comment>
<feature type="domain" description="PglD N-terminal" evidence="2">
    <location>
        <begin position="6"/>
        <end position="79"/>
    </location>
</feature>